<evidence type="ECO:0000256" key="6">
    <source>
        <dbReference type="ARBA" id="ARBA00022989"/>
    </source>
</evidence>
<feature type="transmembrane region" description="Helical" evidence="9">
    <location>
        <begin position="182"/>
        <end position="204"/>
    </location>
</feature>
<dbReference type="GO" id="GO:0015297">
    <property type="term" value="F:antiporter activity"/>
    <property type="evidence" value="ECO:0007669"/>
    <property type="project" value="InterPro"/>
</dbReference>
<evidence type="ECO:0000256" key="7">
    <source>
        <dbReference type="ARBA" id="ARBA00023136"/>
    </source>
</evidence>
<dbReference type="Proteomes" id="UP000094802">
    <property type="component" value="Unassembled WGS sequence"/>
</dbReference>
<feature type="transmembrane region" description="Helical" evidence="9">
    <location>
        <begin position="374"/>
        <end position="393"/>
    </location>
</feature>
<evidence type="ECO:0000256" key="9">
    <source>
        <dbReference type="SAM" id="Phobius"/>
    </source>
</evidence>
<keyword evidence="7 9" id="KW-0472">Membrane</keyword>
<organism evidence="10 11">
    <name type="scientific">Vibrio splendidus 12E03</name>
    <dbReference type="NCBI Taxonomy" id="1191305"/>
    <lineage>
        <taxon>Bacteria</taxon>
        <taxon>Pseudomonadati</taxon>
        <taxon>Pseudomonadota</taxon>
        <taxon>Gammaproteobacteria</taxon>
        <taxon>Vibrionales</taxon>
        <taxon>Vibrionaceae</taxon>
        <taxon>Vibrio</taxon>
    </lineage>
</organism>
<feature type="transmembrane region" description="Helical" evidence="9">
    <location>
        <begin position="334"/>
        <end position="354"/>
    </location>
</feature>
<dbReference type="PIRSF" id="PIRSF006603">
    <property type="entry name" value="DinF"/>
    <property type="match status" value="1"/>
</dbReference>
<comment type="subcellular location">
    <subcellularLocation>
        <location evidence="1">Cell inner membrane</location>
        <topology evidence="1">Multi-pass membrane protein</topology>
    </subcellularLocation>
</comment>
<protein>
    <recommendedName>
        <fullName evidence="2">Multidrug resistance protein NorM</fullName>
    </recommendedName>
    <alternativeName>
        <fullName evidence="8">Na(+)/drug antiporter</fullName>
    </alternativeName>
</protein>
<evidence type="ECO:0000256" key="2">
    <source>
        <dbReference type="ARBA" id="ARBA00013489"/>
    </source>
</evidence>
<keyword evidence="5 9" id="KW-0812">Transmembrane</keyword>
<feature type="transmembrane region" description="Helical" evidence="9">
    <location>
        <begin position="107"/>
        <end position="128"/>
    </location>
</feature>
<dbReference type="PANTHER" id="PTHR42925">
    <property type="entry name" value="MULTIDRUG AND TOXIN EFFLUX PROTEIN MATE FAMILY"/>
    <property type="match status" value="1"/>
</dbReference>
<evidence type="ECO:0000256" key="5">
    <source>
        <dbReference type="ARBA" id="ARBA00022692"/>
    </source>
</evidence>
<dbReference type="OrthoDB" id="9780160at2"/>
<dbReference type="GO" id="GO:0042910">
    <property type="term" value="F:xenobiotic transmembrane transporter activity"/>
    <property type="evidence" value="ECO:0007669"/>
    <property type="project" value="InterPro"/>
</dbReference>
<name>A0A1E5FSM3_VIBSP</name>
<dbReference type="InterPro" id="IPR047135">
    <property type="entry name" value="YsiQ"/>
</dbReference>
<keyword evidence="3" id="KW-0813">Transport</keyword>
<reference evidence="10 11" key="1">
    <citation type="journal article" date="2012" name="Science">
        <title>Ecological populations of bacteria act as socially cohesive units of antibiotic production and resistance.</title>
        <authorList>
            <person name="Cordero O.X."/>
            <person name="Wildschutte H."/>
            <person name="Kirkup B."/>
            <person name="Proehl S."/>
            <person name="Ngo L."/>
            <person name="Hussain F."/>
            <person name="Le Roux F."/>
            <person name="Mincer T."/>
            <person name="Polz M.F."/>
        </authorList>
    </citation>
    <scope>NUCLEOTIDE SEQUENCE [LARGE SCALE GENOMIC DNA]</scope>
    <source>
        <strain evidence="10 11">12E03</strain>
    </source>
</reference>
<dbReference type="CDD" id="cd13134">
    <property type="entry name" value="MATE_like_8"/>
    <property type="match status" value="1"/>
</dbReference>
<sequence length="475" mass="51633">MPINFSHINHRGNAMRSTYRHLDKDFWQKLLHIGLPVSLQTMLFSLLGVVDIFMVNQLGDSATAAVGVGNRIFFFNLIMVSGISGAVSVLASQYFGAGDFNGIRRVLSQSWALSIFAIIPFVLIYTLVPESVVSVVASDPDYVRLATNYLWITGASLIGTAIVVPLESALRSVGEAKLPTKISIWAIIVNATLNALLIFGLFGFPELGVIGAAIGTTVSRFFQTIALLVMARKHYAHLFPTIESWRDAILPKHRKKYFKIAIPMLVHDTAWAGGILIYNIIVGQIGVGELAIISLLSPVESILISAFLGFAVAASIILGNEIGAKNYQRVENTAWGYVLVSCALASLLAVLCFIAKPAIVQLIDLTHLELKGTAVNVALVMAAGMILRVFNMVGIGGVLKSGGDINYSIFIDIFGQWAIGIPLAYFTALVLGWSLEWVLMIVLLEELVKIALTSQRIHSKKWINNLIEEPDQVAA</sequence>
<feature type="transmembrane region" description="Helical" evidence="9">
    <location>
        <begin position="301"/>
        <end position="322"/>
    </location>
</feature>
<feature type="transmembrane region" description="Helical" evidence="9">
    <location>
        <begin position="30"/>
        <end position="53"/>
    </location>
</feature>
<evidence type="ECO:0000256" key="4">
    <source>
        <dbReference type="ARBA" id="ARBA00022475"/>
    </source>
</evidence>
<feature type="transmembrane region" description="Helical" evidence="9">
    <location>
        <begin position="405"/>
        <end position="425"/>
    </location>
</feature>
<dbReference type="EMBL" id="AJZD02000143">
    <property type="protein sequence ID" value="OEF93428.1"/>
    <property type="molecule type" value="Genomic_DNA"/>
</dbReference>
<evidence type="ECO:0000313" key="10">
    <source>
        <dbReference type="EMBL" id="OEF93428.1"/>
    </source>
</evidence>
<dbReference type="RefSeq" id="WP_019822723.1">
    <property type="nucleotide sequence ID" value="NZ_AJZD02000143.1"/>
</dbReference>
<keyword evidence="4" id="KW-1003">Cell membrane</keyword>
<evidence type="ECO:0000256" key="8">
    <source>
        <dbReference type="ARBA" id="ARBA00030855"/>
    </source>
</evidence>
<dbReference type="InterPro" id="IPR048279">
    <property type="entry name" value="MdtK-like"/>
</dbReference>
<gene>
    <name evidence="10" type="ORF">A142_20910</name>
</gene>
<comment type="caution">
    <text evidence="10">The sequence shown here is derived from an EMBL/GenBank/DDBJ whole genome shotgun (WGS) entry which is preliminary data.</text>
</comment>
<dbReference type="AlphaFoldDB" id="A0A1E5FSM3"/>
<accession>A0A1E5FSM3</accession>
<dbReference type="InterPro" id="IPR002528">
    <property type="entry name" value="MATE_fam"/>
</dbReference>
<evidence type="ECO:0000256" key="3">
    <source>
        <dbReference type="ARBA" id="ARBA00022448"/>
    </source>
</evidence>
<feature type="transmembrane region" description="Helical" evidence="9">
    <location>
        <begin position="148"/>
        <end position="170"/>
    </location>
</feature>
<dbReference type="GO" id="GO:0005886">
    <property type="term" value="C:plasma membrane"/>
    <property type="evidence" value="ECO:0007669"/>
    <property type="project" value="UniProtKB-SubCell"/>
</dbReference>
<dbReference type="PANTHER" id="PTHR42925:SF2">
    <property type="entry name" value="NA+ DRIVEN MULTIDRUG EFFLUX PUMP"/>
    <property type="match status" value="1"/>
</dbReference>
<evidence type="ECO:0000256" key="1">
    <source>
        <dbReference type="ARBA" id="ARBA00004429"/>
    </source>
</evidence>
<feature type="transmembrane region" description="Helical" evidence="9">
    <location>
        <begin position="73"/>
        <end position="95"/>
    </location>
</feature>
<evidence type="ECO:0000313" key="11">
    <source>
        <dbReference type="Proteomes" id="UP000094802"/>
    </source>
</evidence>
<proteinExistence type="predicted"/>
<feature type="transmembrane region" description="Helical" evidence="9">
    <location>
        <begin position="210"/>
        <end position="231"/>
    </location>
</feature>
<dbReference type="NCBIfam" id="TIGR00797">
    <property type="entry name" value="matE"/>
    <property type="match status" value="1"/>
</dbReference>
<dbReference type="Pfam" id="PF01554">
    <property type="entry name" value="MatE"/>
    <property type="match status" value="2"/>
</dbReference>
<keyword evidence="6 9" id="KW-1133">Transmembrane helix</keyword>